<dbReference type="Pfam" id="PF02133">
    <property type="entry name" value="Transp_cyt_pur"/>
    <property type="match status" value="1"/>
</dbReference>
<dbReference type="InterPro" id="IPR002821">
    <property type="entry name" value="Hydantoinase_A"/>
</dbReference>
<feature type="transmembrane region" description="Helical" evidence="7">
    <location>
        <begin position="756"/>
        <end position="777"/>
    </location>
</feature>
<feature type="compositionally biased region" description="Polar residues" evidence="6">
    <location>
        <begin position="480"/>
        <end position="493"/>
    </location>
</feature>
<dbReference type="InterPro" id="IPR008040">
    <property type="entry name" value="Hydant_A_N"/>
</dbReference>
<gene>
    <name evidence="10" type="ORF">ACFQ2K_41385</name>
</gene>
<dbReference type="SUPFAM" id="SSF53067">
    <property type="entry name" value="Actin-like ATPase domain"/>
    <property type="match status" value="1"/>
</dbReference>
<feature type="transmembrane region" description="Helical" evidence="7">
    <location>
        <begin position="806"/>
        <end position="825"/>
    </location>
</feature>
<dbReference type="PANTHER" id="PTHR30569:SF0">
    <property type="entry name" value="CYTOSINE PERMEASE"/>
    <property type="match status" value="1"/>
</dbReference>
<feature type="transmembrane region" description="Helical" evidence="7">
    <location>
        <begin position="690"/>
        <end position="710"/>
    </location>
</feature>
<dbReference type="InterPro" id="IPR043129">
    <property type="entry name" value="ATPase_NBD"/>
</dbReference>
<evidence type="ECO:0000256" key="6">
    <source>
        <dbReference type="SAM" id="MobiDB-lite"/>
    </source>
</evidence>
<evidence type="ECO:0000313" key="11">
    <source>
        <dbReference type="Proteomes" id="UP001596915"/>
    </source>
</evidence>
<evidence type="ECO:0000256" key="2">
    <source>
        <dbReference type="ARBA" id="ARBA00008974"/>
    </source>
</evidence>
<feature type="transmembrane region" description="Helical" evidence="7">
    <location>
        <begin position="874"/>
        <end position="893"/>
    </location>
</feature>
<comment type="caution">
    <text evidence="10">The sequence shown here is derived from an EMBL/GenBank/DDBJ whole genome shotgun (WGS) entry which is preliminary data.</text>
</comment>
<evidence type="ECO:0000256" key="5">
    <source>
        <dbReference type="ARBA" id="ARBA00023136"/>
    </source>
</evidence>
<evidence type="ECO:0000256" key="3">
    <source>
        <dbReference type="ARBA" id="ARBA00022692"/>
    </source>
</evidence>
<sequence>MILGVDVGPTNTDAVLLDGDRAVRAVKVPSVAGDAVGSLAAAVRALPAEPRGRATQLAVGLRVAARAVRERHGLARVGVLRVGGAAADAVRPLFGWPEALRDAVCAGTANVRGGGGLAPRDTTPLDRDAVARFGASLAGRAEAFAVTAVFSPVDGGQEREAAEILRAETGPDTTVLLSSDVGTLDLLARENATVLDAALSVLVARVADELTATLPRLGLAPGAAVLVTRSDGTLMSLEYLRRQPGLSLGSGPACTIRGAGLLAGLPDAVVADIGERRARVGALTGGYPQEAGPGERIGGVPVSVRFPDLITVRADAHRELAEAADRMRPAAGLLPLILVGGGAGGVPADVLTGFDVVRPEHGGVAGAFGAAASPVGGQYDRIVRRGPAGGSTPYGTKYATWPGPAPYGPGPTPGAYAPMRNRTFRCRICPGRCSCGPVPSGRPSRSETPLPAPPQQAGAVLLRPPARPLTRGPVPMTQQFDVQQEPSPRTHSPAQDRPQAPQDEDYPLERVPRAARYSWFNVAVQRFGQLSDLTQFLLGAALGAGLSFWGAFWAFTLGSVILEIVCIFVGIAGMREGLSTSMLVRWTGFGRYGSTLIGLVIAVSLFGWFGVQTAVFAAGLHSIVPALPVWAWCLICGLGVTALVLRGFRAMGWTAFVTVPAFLGLAGWAMMVEFSRHNVGDLVASAPFGAHMSIATGATIVAGSYIVGAVTTPDMTRFNRNTGDVVKQTVVGISLGEYVLGLGGVLLAYAVKSSDLIAIITSSSGVIGVIVLVSATVKINNWNLYSSSLGLIGAVEALFKVRLNRVGTTVTIGVLGSLAAAAGILDRFTDFLTVLGVLTPPVAGIMVAEYFVVKKWRPQLDASRAAGRLPETEPSWVPATIALWAAASLFGWLGDHYQWWGIPALNSLLLAGLGYVVLGKLGLVRGARDLPFEQPARPAAAIEAETGTAWSSKATA</sequence>
<feature type="transmembrane region" description="Helical" evidence="7">
    <location>
        <begin position="548"/>
        <end position="571"/>
    </location>
</feature>
<feature type="transmembrane region" description="Helical" evidence="7">
    <location>
        <begin position="730"/>
        <end position="750"/>
    </location>
</feature>
<feature type="region of interest" description="Disordered" evidence="6">
    <location>
        <begin position="480"/>
        <end position="507"/>
    </location>
</feature>
<comment type="similarity">
    <text evidence="2">Belongs to the purine-cytosine permease (2.A.39) family.</text>
</comment>
<reference evidence="11" key="1">
    <citation type="journal article" date="2019" name="Int. J. Syst. Evol. Microbiol.">
        <title>The Global Catalogue of Microorganisms (GCM) 10K type strain sequencing project: providing services to taxonomists for standard genome sequencing and annotation.</title>
        <authorList>
            <consortium name="The Broad Institute Genomics Platform"/>
            <consortium name="The Broad Institute Genome Sequencing Center for Infectious Disease"/>
            <person name="Wu L."/>
            <person name="Ma J."/>
        </authorList>
    </citation>
    <scope>NUCLEOTIDE SEQUENCE [LARGE SCALE GENOMIC DNA]</scope>
    <source>
        <strain evidence="11">JCM 12607</strain>
    </source>
</reference>
<keyword evidence="5 7" id="KW-0472">Membrane</keyword>
<name>A0ABW2X3J4_9ACTN</name>
<protein>
    <submittedName>
        <fullName evidence="10">Cytosine permease</fullName>
    </submittedName>
</protein>
<dbReference type="InterPro" id="IPR030191">
    <property type="entry name" value="CodB"/>
</dbReference>
<feature type="transmembrane region" description="Helical" evidence="7">
    <location>
        <begin position="623"/>
        <end position="645"/>
    </location>
</feature>
<dbReference type="Pfam" id="PF05378">
    <property type="entry name" value="Hydant_A_N"/>
    <property type="match status" value="1"/>
</dbReference>
<dbReference type="Gene3D" id="1.10.4160.10">
    <property type="entry name" value="Hydantoin permease"/>
    <property type="match status" value="1"/>
</dbReference>
<accession>A0ABW2X3J4</accession>
<keyword evidence="11" id="KW-1185">Reference proteome</keyword>
<feature type="transmembrane region" description="Helical" evidence="7">
    <location>
        <begin position="652"/>
        <end position="670"/>
    </location>
</feature>
<comment type="subcellular location">
    <subcellularLocation>
        <location evidence="1">Membrane</location>
        <topology evidence="1">Multi-pass membrane protein</topology>
    </subcellularLocation>
</comment>
<keyword evidence="4 7" id="KW-1133">Transmembrane helix</keyword>
<evidence type="ECO:0000256" key="7">
    <source>
        <dbReference type="SAM" id="Phobius"/>
    </source>
</evidence>
<keyword evidence="3 7" id="KW-0812">Transmembrane</keyword>
<evidence type="ECO:0000313" key="10">
    <source>
        <dbReference type="EMBL" id="MFD0628132.1"/>
    </source>
</evidence>
<dbReference type="CDD" id="cd11484">
    <property type="entry name" value="SLC-NCS1sbd_CobB-like"/>
    <property type="match status" value="1"/>
</dbReference>
<evidence type="ECO:0000259" key="9">
    <source>
        <dbReference type="Pfam" id="PF05378"/>
    </source>
</evidence>
<feature type="transmembrane region" description="Helical" evidence="7">
    <location>
        <begin position="592"/>
        <end position="611"/>
    </location>
</feature>
<dbReference type="PANTHER" id="PTHR30569">
    <property type="entry name" value="CYTOSINE TRANSPORTER CODB"/>
    <property type="match status" value="1"/>
</dbReference>
<dbReference type="InterPro" id="IPR001248">
    <property type="entry name" value="Pur-cyt_permease"/>
</dbReference>
<evidence type="ECO:0000259" key="8">
    <source>
        <dbReference type="Pfam" id="PF01968"/>
    </source>
</evidence>
<feature type="transmembrane region" description="Helical" evidence="7">
    <location>
        <begin position="831"/>
        <end position="853"/>
    </location>
</feature>
<feature type="region of interest" description="Disordered" evidence="6">
    <location>
        <begin position="437"/>
        <end position="458"/>
    </location>
</feature>
<proteinExistence type="inferred from homology"/>
<feature type="domain" description="Hydantoinase A/oxoprolinase" evidence="8">
    <location>
        <begin position="189"/>
        <end position="283"/>
    </location>
</feature>
<dbReference type="EMBL" id="JBHTGL010000008">
    <property type="protein sequence ID" value="MFD0628132.1"/>
    <property type="molecule type" value="Genomic_DNA"/>
</dbReference>
<feature type="domain" description="Hydantoinase/oxoprolinase N-terminal" evidence="9">
    <location>
        <begin position="3"/>
        <end position="168"/>
    </location>
</feature>
<evidence type="ECO:0000256" key="4">
    <source>
        <dbReference type="ARBA" id="ARBA00022989"/>
    </source>
</evidence>
<evidence type="ECO:0000256" key="1">
    <source>
        <dbReference type="ARBA" id="ARBA00004141"/>
    </source>
</evidence>
<organism evidence="10 11">
    <name type="scientific">Streptomyces sanglieri</name>
    <dbReference type="NCBI Taxonomy" id="193460"/>
    <lineage>
        <taxon>Bacteria</taxon>
        <taxon>Bacillati</taxon>
        <taxon>Actinomycetota</taxon>
        <taxon>Actinomycetes</taxon>
        <taxon>Kitasatosporales</taxon>
        <taxon>Streptomycetaceae</taxon>
        <taxon>Streptomyces</taxon>
    </lineage>
</organism>
<dbReference type="Proteomes" id="UP001596915">
    <property type="component" value="Unassembled WGS sequence"/>
</dbReference>
<dbReference type="Pfam" id="PF01968">
    <property type="entry name" value="Hydantoinase_A"/>
    <property type="match status" value="1"/>
</dbReference>
<feature type="transmembrane region" description="Helical" evidence="7">
    <location>
        <begin position="899"/>
        <end position="918"/>
    </location>
</feature>